<proteinExistence type="predicted"/>
<dbReference type="SUPFAM" id="SSF82679">
    <property type="entry name" value="N-utilization substance G protein NusG, N-terminal domain"/>
    <property type="match status" value="1"/>
</dbReference>
<evidence type="ECO:0000259" key="4">
    <source>
        <dbReference type="SMART" id="SM00738"/>
    </source>
</evidence>
<evidence type="ECO:0000256" key="3">
    <source>
        <dbReference type="ARBA" id="ARBA00023163"/>
    </source>
</evidence>
<name>X0T2J7_9ZZZZ</name>
<protein>
    <recommendedName>
        <fullName evidence="4">NusG-like N-terminal domain-containing protein</fullName>
    </recommendedName>
</protein>
<gene>
    <name evidence="5" type="ORF">S01H1_02670</name>
</gene>
<dbReference type="GO" id="GO:0006354">
    <property type="term" value="P:DNA-templated transcription elongation"/>
    <property type="evidence" value="ECO:0007669"/>
    <property type="project" value="InterPro"/>
</dbReference>
<dbReference type="Gene3D" id="3.30.70.940">
    <property type="entry name" value="NusG, N-terminal domain"/>
    <property type="match status" value="1"/>
</dbReference>
<dbReference type="PANTHER" id="PTHR30265:SF7">
    <property type="entry name" value="TRANSCRIPTION ANTITERMINATION PROTEIN RFAH"/>
    <property type="match status" value="1"/>
</dbReference>
<dbReference type="SUPFAM" id="SSF50104">
    <property type="entry name" value="Translation proteins SH3-like domain"/>
    <property type="match status" value="1"/>
</dbReference>
<dbReference type="EMBL" id="BARS01001325">
    <property type="protein sequence ID" value="GAF70275.1"/>
    <property type="molecule type" value="Genomic_DNA"/>
</dbReference>
<dbReference type="AlphaFoldDB" id="X0T2J7"/>
<feature type="domain" description="NusG-like N-terminal" evidence="4">
    <location>
        <begin position="18"/>
        <end position="118"/>
    </location>
</feature>
<keyword evidence="3" id="KW-0804">Transcription</keyword>
<organism evidence="5">
    <name type="scientific">marine sediment metagenome</name>
    <dbReference type="NCBI Taxonomy" id="412755"/>
    <lineage>
        <taxon>unclassified sequences</taxon>
        <taxon>metagenomes</taxon>
        <taxon>ecological metagenomes</taxon>
    </lineage>
</organism>
<keyword evidence="2" id="KW-0805">Transcription regulation</keyword>
<accession>X0T2J7</accession>
<dbReference type="InterPro" id="IPR006645">
    <property type="entry name" value="NGN-like_dom"/>
</dbReference>
<dbReference type="GO" id="GO:0005829">
    <property type="term" value="C:cytosol"/>
    <property type="evidence" value="ECO:0007669"/>
    <property type="project" value="TreeGrafter"/>
</dbReference>
<dbReference type="InterPro" id="IPR043425">
    <property type="entry name" value="NusG-like"/>
</dbReference>
<dbReference type="SMART" id="SM00738">
    <property type="entry name" value="NGN"/>
    <property type="match status" value="1"/>
</dbReference>
<comment type="caution">
    <text evidence="5">The sequence shown here is derived from an EMBL/GenBank/DDBJ whole genome shotgun (WGS) entry which is preliminary data.</text>
</comment>
<dbReference type="InterPro" id="IPR008991">
    <property type="entry name" value="Translation_prot_SH3-like_sf"/>
</dbReference>
<reference evidence="5" key="1">
    <citation type="journal article" date="2014" name="Front. Microbiol.">
        <title>High frequency of phylogenetically diverse reductive dehalogenase-homologous genes in deep subseafloor sedimentary metagenomes.</title>
        <authorList>
            <person name="Kawai M."/>
            <person name="Futagami T."/>
            <person name="Toyoda A."/>
            <person name="Takaki Y."/>
            <person name="Nishi S."/>
            <person name="Hori S."/>
            <person name="Arai W."/>
            <person name="Tsubouchi T."/>
            <person name="Morono Y."/>
            <person name="Uchiyama I."/>
            <person name="Ito T."/>
            <person name="Fujiyama A."/>
            <person name="Inagaki F."/>
            <person name="Takami H."/>
        </authorList>
    </citation>
    <scope>NUCLEOTIDE SEQUENCE</scope>
    <source>
        <strain evidence="5">Expedition CK06-06</strain>
    </source>
</reference>
<dbReference type="InterPro" id="IPR036735">
    <property type="entry name" value="NGN_dom_sf"/>
</dbReference>
<evidence type="ECO:0000313" key="5">
    <source>
        <dbReference type="EMBL" id="GAF70275.1"/>
    </source>
</evidence>
<evidence type="ECO:0000256" key="2">
    <source>
        <dbReference type="ARBA" id="ARBA00023015"/>
    </source>
</evidence>
<dbReference type="PANTHER" id="PTHR30265">
    <property type="entry name" value="RHO-INTERACTING TRANSCRIPTION TERMINATION FACTOR NUSG"/>
    <property type="match status" value="1"/>
</dbReference>
<sequence>MGRQAEFSIVHNHAAGRRERWYLARAKPLAEKAAAFQLDRQGVTTYLPLQMSRVRRGGTWRHRVAAYFPGYVFLTLDVERDRWRSVNGTTGVARLVAAGDGAPQPVPDGIVEALMAATDGDGFLHLEKTFKAGDNVRFADGPLASFLGTIDKMKGTARALVLVDLMMRQMPIWTDTPKLVPA</sequence>
<dbReference type="GO" id="GO:0031564">
    <property type="term" value="P:transcription antitermination"/>
    <property type="evidence" value="ECO:0007669"/>
    <property type="project" value="UniProtKB-KW"/>
</dbReference>
<evidence type="ECO:0000256" key="1">
    <source>
        <dbReference type="ARBA" id="ARBA00022814"/>
    </source>
</evidence>
<keyword evidence="1" id="KW-0889">Transcription antitermination</keyword>
<dbReference type="Pfam" id="PF02357">
    <property type="entry name" value="NusG"/>
    <property type="match status" value="1"/>
</dbReference>